<accession>F2T7M8</accession>
<reference evidence="1" key="1">
    <citation type="submission" date="2010-03" db="EMBL/GenBank/DDBJ databases">
        <title>Annotation of Blastomyces dermatitidis strain ATCC 18188.</title>
        <authorList>
            <consortium name="The Broad Institute Genome Sequencing Platform"/>
            <consortium name="Broad Institute Genome Sequencing Center for Infectious Disease."/>
            <person name="Cuomo C."/>
            <person name="Klein B."/>
            <person name="Sullivan T."/>
            <person name="Heitman J."/>
            <person name="Young S."/>
            <person name="Zeng Q."/>
            <person name="Gargeya S."/>
            <person name="Alvarado L."/>
            <person name="Berlin A.M."/>
            <person name="Chapman S.B."/>
            <person name="Chen Z."/>
            <person name="Freedman E."/>
            <person name="Gellesch M."/>
            <person name="Goldberg J."/>
            <person name="Griggs A."/>
            <person name="Gujja S."/>
            <person name="Heilman E."/>
            <person name="Heiman D."/>
            <person name="Howarth C."/>
            <person name="Mehta T."/>
            <person name="Neiman D."/>
            <person name="Pearson M."/>
            <person name="Roberts A."/>
            <person name="Saif S."/>
            <person name="Shea T."/>
            <person name="Shenoy N."/>
            <person name="Sisk P."/>
            <person name="Stolte C."/>
            <person name="Sykes S."/>
            <person name="White J."/>
            <person name="Yandava C."/>
            <person name="Haas B."/>
            <person name="Nusbaum C."/>
            <person name="Birren B."/>
        </authorList>
    </citation>
    <scope>NUCLEOTIDE SEQUENCE [LARGE SCALE GENOMIC DNA]</scope>
    <source>
        <strain evidence="1">ATCC 18188</strain>
    </source>
</reference>
<evidence type="ECO:0000313" key="1">
    <source>
        <dbReference type="EMBL" id="EGE79241.2"/>
    </source>
</evidence>
<dbReference type="OrthoDB" id="4183124at2759"/>
<dbReference type="Proteomes" id="UP000007802">
    <property type="component" value="Unassembled WGS sequence"/>
</dbReference>
<name>F2T7M8_AJEDA</name>
<dbReference type="AlphaFoldDB" id="F2T7M8"/>
<sequence>MIVYSSRNFALDPKLVNSLANAQTVIDYLRVAQLGLTTEETNKMPNTTSGGYSWRDINNVGDCQHRLRANQMPNSPPQSIKTELMFAVCFTTYIQSQLRRALRASFQHLASQLANLHLTPITIDIGDPAQIIDNFQPDIAFFQADSTLNSSPNRCPGDLKVSWKWASHWATALSAEDRREYKQVLSQVNFYMKQHNARYGFVLTDTELVPIKRLDGNGNLLVAQPILWEARGQGRLTILLGLWFLGMLGVADDDWRL</sequence>
<organism evidence="1">
    <name type="scientific">Ajellomyces dermatitidis (strain ATCC 18188 / CBS 674.68)</name>
    <name type="common">Blastomyces dermatitidis</name>
    <dbReference type="NCBI Taxonomy" id="653446"/>
    <lineage>
        <taxon>Eukaryota</taxon>
        <taxon>Fungi</taxon>
        <taxon>Dikarya</taxon>
        <taxon>Ascomycota</taxon>
        <taxon>Pezizomycotina</taxon>
        <taxon>Eurotiomycetes</taxon>
        <taxon>Eurotiomycetidae</taxon>
        <taxon>Onygenales</taxon>
        <taxon>Ajellomycetaceae</taxon>
        <taxon>Blastomyces</taxon>
    </lineage>
</organism>
<proteinExistence type="predicted"/>
<dbReference type="EMBL" id="GG749413">
    <property type="protein sequence ID" value="EGE79241.2"/>
    <property type="molecule type" value="Genomic_DNA"/>
</dbReference>
<gene>
    <name evidence="1" type="ORF">BDDG_02179</name>
</gene>
<protein>
    <submittedName>
        <fullName evidence="1">Uncharacterized protein</fullName>
    </submittedName>
</protein>
<dbReference type="HOGENOM" id="CLU_093534_0_0_1"/>